<comment type="caution">
    <text evidence="8">The sequence shown here is derived from an EMBL/GenBank/DDBJ whole genome shotgun (WGS) entry which is preliminary data.</text>
</comment>
<dbReference type="PANTHER" id="PTHR36923">
    <property type="entry name" value="FERREDOXIN"/>
    <property type="match status" value="1"/>
</dbReference>
<accession>A0ABV9TRZ7</accession>
<evidence type="ECO:0000256" key="4">
    <source>
        <dbReference type="ARBA" id="ARBA00022982"/>
    </source>
</evidence>
<keyword evidence="5" id="KW-0408">Iron</keyword>
<dbReference type="RefSeq" id="WP_378251953.1">
    <property type="nucleotide sequence ID" value="NZ_JBHSIT010000001.1"/>
</dbReference>
<sequence length="66" mass="7544">MRIEADLDLCQGHAMCELEAPDVFEVPKRGKVRILDPEPDDAHRDEVARAVRYCPTQALRLTEPQK</sequence>
<reference evidence="9" key="1">
    <citation type="journal article" date="2019" name="Int. J. Syst. Evol. Microbiol.">
        <title>The Global Catalogue of Microorganisms (GCM) 10K type strain sequencing project: providing services to taxonomists for standard genome sequencing and annotation.</title>
        <authorList>
            <consortium name="The Broad Institute Genomics Platform"/>
            <consortium name="The Broad Institute Genome Sequencing Center for Infectious Disease"/>
            <person name="Wu L."/>
            <person name="Ma J."/>
        </authorList>
    </citation>
    <scope>NUCLEOTIDE SEQUENCE [LARGE SCALE GENOMIC DNA]</scope>
    <source>
        <strain evidence="9">KLKA75</strain>
    </source>
</reference>
<keyword evidence="7" id="KW-0003">3Fe-4S</keyword>
<evidence type="ECO:0000313" key="9">
    <source>
        <dbReference type="Proteomes" id="UP001595872"/>
    </source>
</evidence>
<dbReference type="InterPro" id="IPR051269">
    <property type="entry name" value="Fe-S_cluster_ET"/>
</dbReference>
<keyword evidence="6" id="KW-0411">Iron-sulfur</keyword>
<dbReference type="SUPFAM" id="SSF54862">
    <property type="entry name" value="4Fe-4S ferredoxins"/>
    <property type="match status" value="1"/>
</dbReference>
<keyword evidence="2" id="KW-0813">Transport</keyword>
<dbReference type="Pfam" id="PF13459">
    <property type="entry name" value="Fer4_15"/>
    <property type="match status" value="1"/>
</dbReference>
<dbReference type="Gene3D" id="3.30.70.20">
    <property type="match status" value="1"/>
</dbReference>
<evidence type="ECO:0000256" key="2">
    <source>
        <dbReference type="ARBA" id="ARBA00022448"/>
    </source>
</evidence>
<evidence type="ECO:0000256" key="6">
    <source>
        <dbReference type="ARBA" id="ARBA00023014"/>
    </source>
</evidence>
<evidence type="ECO:0000256" key="3">
    <source>
        <dbReference type="ARBA" id="ARBA00022723"/>
    </source>
</evidence>
<keyword evidence="4" id="KW-0249">Electron transport</keyword>
<keyword evidence="3" id="KW-0479">Metal-binding</keyword>
<keyword evidence="9" id="KW-1185">Reference proteome</keyword>
<name>A0ABV9TRZ7_9ACTN</name>
<evidence type="ECO:0000256" key="5">
    <source>
        <dbReference type="ARBA" id="ARBA00023004"/>
    </source>
</evidence>
<evidence type="ECO:0000256" key="1">
    <source>
        <dbReference type="ARBA" id="ARBA00001927"/>
    </source>
</evidence>
<dbReference type="PANTHER" id="PTHR36923:SF3">
    <property type="entry name" value="FERREDOXIN"/>
    <property type="match status" value="1"/>
</dbReference>
<dbReference type="EMBL" id="JBHSIT010000001">
    <property type="protein sequence ID" value="MFC4906238.1"/>
    <property type="molecule type" value="Genomic_DNA"/>
</dbReference>
<organism evidence="8 9">
    <name type="scientific">Actinomadura gamaensis</name>
    <dbReference type="NCBI Taxonomy" id="1763541"/>
    <lineage>
        <taxon>Bacteria</taxon>
        <taxon>Bacillati</taxon>
        <taxon>Actinomycetota</taxon>
        <taxon>Actinomycetes</taxon>
        <taxon>Streptosporangiales</taxon>
        <taxon>Thermomonosporaceae</taxon>
        <taxon>Actinomadura</taxon>
    </lineage>
</organism>
<dbReference type="Proteomes" id="UP001595872">
    <property type="component" value="Unassembled WGS sequence"/>
</dbReference>
<gene>
    <name evidence="8" type="ORF">ACFPCY_02820</name>
</gene>
<protein>
    <submittedName>
        <fullName evidence="8">Ferredoxin</fullName>
    </submittedName>
</protein>
<proteinExistence type="predicted"/>
<comment type="cofactor">
    <cofactor evidence="1">
        <name>[3Fe-4S] cluster</name>
        <dbReference type="ChEBI" id="CHEBI:21137"/>
    </cofactor>
</comment>
<evidence type="ECO:0000313" key="8">
    <source>
        <dbReference type="EMBL" id="MFC4906238.1"/>
    </source>
</evidence>
<evidence type="ECO:0000256" key="7">
    <source>
        <dbReference type="ARBA" id="ARBA00023291"/>
    </source>
</evidence>